<evidence type="ECO:0000313" key="4">
    <source>
        <dbReference type="Proteomes" id="UP001165653"/>
    </source>
</evidence>
<gene>
    <name evidence="3" type="ORF">OJ996_12575</name>
</gene>
<accession>A0ABT3G3J6</accession>
<dbReference type="Proteomes" id="UP001165653">
    <property type="component" value="Unassembled WGS sequence"/>
</dbReference>
<dbReference type="EMBL" id="JAPDDR010000006">
    <property type="protein sequence ID" value="MCW1914415.1"/>
    <property type="molecule type" value="Genomic_DNA"/>
</dbReference>
<keyword evidence="4" id="KW-1185">Reference proteome</keyword>
<feature type="compositionally biased region" description="Acidic residues" evidence="1">
    <location>
        <begin position="397"/>
        <end position="410"/>
    </location>
</feature>
<organism evidence="3 4">
    <name type="scientific">Luteolibacter rhizosphaerae</name>
    <dbReference type="NCBI Taxonomy" id="2989719"/>
    <lineage>
        <taxon>Bacteria</taxon>
        <taxon>Pseudomonadati</taxon>
        <taxon>Verrucomicrobiota</taxon>
        <taxon>Verrucomicrobiia</taxon>
        <taxon>Verrucomicrobiales</taxon>
        <taxon>Verrucomicrobiaceae</taxon>
        <taxon>Luteolibacter</taxon>
    </lineage>
</organism>
<feature type="compositionally biased region" description="Polar residues" evidence="1">
    <location>
        <begin position="335"/>
        <end position="344"/>
    </location>
</feature>
<dbReference type="InterPro" id="IPR013320">
    <property type="entry name" value="ConA-like_dom_sf"/>
</dbReference>
<dbReference type="RefSeq" id="WP_264513943.1">
    <property type="nucleotide sequence ID" value="NZ_JAPDDR010000006.1"/>
</dbReference>
<protein>
    <submittedName>
        <fullName evidence="3">LamG domain-containing protein</fullName>
    </submittedName>
</protein>
<feature type="chain" id="PRO_5047254913" evidence="2">
    <location>
        <begin position="23"/>
        <end position="923"/>
    </location>
</feature>
<feature type="region of interest" description="Disordered" evidence="1">
    <location>
        <begin position="464"/>
        <end position="488"/>
    </location>
</feature>
<proteinExistence type="predicted"/>
<dbReference type="Pfam" id="PF13385">
    <property type="entry name" value="Laminin_G_3"/>
    <property type="match status" value="1"/>
</dbReference>
<keyword evidence="2" id="KW-0732">Signal</keyword>
<dbReference type="Gene3D" id="2.60.120.200">
    <property type="match status" value="1"/>
</dbReference>
<sequence length="923" mass="96493">MKSKTRVTGPLWVQLIPFAVLTAQVDANTIAYWRFEGEGATLPTDGAFAQDTNGRTAIQPVGIPIPDLSGNGNRIFTWDDGPTGHIHRPVIPGALFTVVPQTGETNNWFIENSGNFPASFTWSTQTAPTGINLDTWTSPTWTIEASFYTDVLDGFRTVVGREGNDVKTGEAAHAPLYFQKMSNNRFRIAFVDASGLAHEAVDTTTLAAATWYHFAATSDGTTLKLYKKTGNAGGYAEVASTSLSGSTNSALINPGNDANGHPWGWTVGRGRYGTSDNPNNDHGDRWDGGIDEVRISDVALPPSQFLAAFSANDGDGDGLPTAWEIENNLDPADNGSVNPDNGASGNPDGDGFNNLQEYTAGSDPRNPASIPGDVDGDGLPDTWEQANFQNLAQGAFDDPDNDYTANDEEYAAGTNPNDRLDFPETEVPADGMPDAWETIFLLGTGRDGTGDLDEDGVSDLQEYLDNTNPGDPDSVLNPTGDADGDGLDDAWERTHFGSIVAQGANGDFDSDGSTNLQEYQANSNPTLAASTHTDVNGDGLADVVRFMDFKALGATGTITDVDAEPTGLVRLANTGTNPAYLPNDPNININTAGTGTFTFRTETTDFNGQSFMSNMAALGIRLSDLGFSGSQDFSVRVKFINTPAMGGADQLGIFAGASSTQLVRGGRIDAGSALGVNTNGNNDSDAVFPGAQLSLAAGKPMTVELSRIGGVWALSVHGVNITPGAQPAFLNALSDLTVGFYGSDLFTGNAHKFPVVESLTVVRMGGSNPDGDGDGMDDSWEIAKLGGTGQSGSADADNDGVSNLVEFAFNGDPQNGSDQGGVTSALSDTNSNGQRELTLTVPVRTGANFAAGAGGVQTATVGGVIYEVRGSLDLQNFTSAVVRVGSVPSADPSYELHTFRLTASEGLVGKGFLQALAKPLAQP</sequence>
<reference evidence="3" key="1">
    <citation type="submission" date="2022-10" db="EMBL/GenBank/DDBJ databases">
        <title>Luteolibacter sp. GHJ8, whole genome shotgun sequencing project.</title>
        <authorList>
            <person name="Zhao G."/>
            <person name="Shen L."/>
        </authorList>
    </citation>
    <scope>NUCLEOTIDE SEQUENCE</scope>
    <source>
        <strain evidence="3">GHJ8</strain>
    </source>
</reference>
<dbReference type="SUPFAM" id="SSF49899">
    <property type="entry name" value="Concanavalin A-like lectins/glucanases"/>
    <property type="match status" value="1"/>
</dbReference>
<evidence type="ECO:0000313" key="3">
    <source>
        <dbReference type="EMBL" id="MCW1914415.1"/>
    </source>
</evidence>
<evidence type="ECO:0000256" key="2">
    <source>
        <dbReference type="SAM" id="SignalP"/>
    </source>
</evidence>
<feature type="region of interest" description="Disordered" evidence="1">
    <location>
        <begin position="317"/>
        <end position="420"/>
    </location>
</feature>
<comment type="caution">
    <text evidence="3">The sequence shown here is derived from an EMBL/GenBank/DDBJ whole genome shotgun (WGS) entry which is preliminary data.</text>
</comment>
<evidence type="ECO:0000256" key="1">
    <source>
        <dbReference type="SAM" id="MobiDB-lite"/>
    </source>
</evidence>
<name>A0ABT3G3J6_9BACT</name>
<feature type="signal peptide" evidence="2">
    <location>
        <begin position="1"/>
        <end position="22"/>
    </location>
</feature>